<evidence type="ECO:0000256" key="1">
    <source>
        <dbReference type="SAM" id="MobiDB-lite"/>
    </source>
</evidence>
<organism evidence="2 3">
    <name type="scientific">Desmophyllum pertusum</name>
    <dbReference type="NCBI Taxonomy" id="174260"/>
    <lineage>
        <taxon>Eukaryota</taxon>
        <taxon>Metazoa</taxon>
        <taxon>Cnidaria</taxon>
        <taxon>Anthozoa</taxon>
        <taxon>Hexacorallia</taxon>
        <taxon>Scleractinia</taxon>
        <taxon>Caryophylliina</taxon>
        <taxon>Caryophylliidae</taxon>
        <taxon>Desmophyllum</taxon>
    </lineage>
</organism>
<protein>
    <submittedName>
        <fullName evidence="2">Uncharacterized protein</fullName>
    </submittedName>
</protein>
<evidence type="ECO:0000313" key="3">
    <source>
        <dbReference type="Proteomes" id="UP001163046"/>
    </source>
</evidence>
<proteinExistence type="predicted"/>
<dbReference type="OrthoDB" id="9999986at2759"/>
<dbReference type="EMBL" id="MU826853">
    <property type="protein sequence ID" value="KAJ7370942.1"/>
    <property type="molecule type" value="Genomic_DNA"/>
</dbReference>
<comment type="caution">
    <text evidence="2">The sequence shown here is derived from an EMBL/GenBank/DDBJ whole genome shotgun (WGS) entry which is preliminary data.</text>
</comment>
<keyword evidence="3" id="KW-1185">Reference proteome</keyword>
<feature type="region of interest" description="Disordered" evidence="1">
    <location>
        <begin position="111"/>
        <end position="144"/>
    </location>
</feature>
<name>A0A9W9YWV8_9CNID</name>
<gene>
    <name evidence="2" type="ORF">OS493_028552</name>
</gene>
<dbReference type="AlphaFoldDB" id="A0A9W9YWV8"/>
<feature type="compositionally biased region" description="Basic and acidic residues" evidence="1">
    <location>
        <begin position="26"/>
        <end position="37"/>
    </location>
</feature>
<reference evidence="2" key="1">
    <citation type="submission" date="2023-01" db="EMBL/GenBank/DDBJ databases">
        <title>Genome assembly of the deep-sea coral Lophelia pertusa.</title>
        <authorList>
            <person name="Herrera S."/>
            <person name="Cordes E."/>
        </authorList>
    </citation>
    <scope>NUCLEOTIDE SEQUENCE</scope>
    <source>
        <strain evidence="2">USNM1676648</strain>
        <tissue evidence="2">Polyp</tissue>
    </source>
</reference>
<feature type="compositionally biased region" description="Polar residues" evidence="1">
    <location>
        <begin position="126"/>
        <end position="144"/>
    </location>
</feature>
<sequence length="144" mass="15563">MQGRRFTGRSPPSSPRGVGLTSAWHEPTRAEEKKGESISELKVRVQAVPNGETKQRAVVVFGGNYGRDRLHRQELKATWSRLNRQSGGAVIPGGGPVTRNSVTFDNTILALPAPVSPPPPSRVSSFTYKTDVSSPSVQPSLMID</sequence>
<dbReference type="Proteomes" id="UP001163046">
    <property type="component" value="Unassembled WGS sequence"/>
</dbReference>
<accession>A0A9W9YWV8</accession>
<evidence type="ECO:0000313" key="2">
    <source>
        <dbReference type="EMBL" id="KAJ7370942.1"/>
    </source>
</evidence>
<feature type="region of interest" description="Disordered" evidence="1">
    <location>
        <begin position="1"/>
        <end position="37"/>
    </location>
</feature>